<dbReference type="InterPro" id="IPR040676">
    <property type="entry name" value="DUF5641"/>
</dbReference>
<feature type="region of interest" description="Disordered" evidence="4">
    <location>
        <begin position="2211"/>
        <end position="2269"/>
    </location>
</feature>
<dbReference type="InterPro" id="IPR043502">
    <property type="entry name" value="DNA/RNA_pol_sf"/>
</dbReference>
<dbReference type="Gene3D" id="1.10.340.70">
    <property type="match status" value="1"/>
</dbReference>
<keyword evidence="5" id="KW-1133">Transmembrane helix</keyword>
<dbReference type="PROSITE" id="PS50994">
    <property type="entry name" value="INTEGRASE"/>
    <property type="match status" value="1"/>
</dbReference>
<feature type="compositionally biased region" description="Low complexity" evidence="4">
    <location>
        <begin position="1523"/>
        <end position="1540"/>
    </location>
</feature>
<dbReference type="Gene3D" id="3.30.70.1230">
    <property type="entry name" value="Nucleotide cyclase"/>
    <property type="match status" value="3"/>
</dbReference>
<feature type="region of interest" description="Disordered" evidence="4">
    <location>
        <begin position="2286"/>
        <end position="2307"/>
    </location>
</feature>
<name>A0A8S4DZD5_PLUXY</name>
<feature type="region of interest" description="Disordered" evidence="4">
    <location>
        <begin position="134"/>
        <end position="157"/>
    </location>
</feature>
<evidence type="ECO:0000259" key="7">
    <source>
        <dbReference type="PROSITE" id="PS50994"/>
    </source>
</evidence>
<dbReference type="InterPro" id="IPR043128">
    <property type="entry name" value="Rev_trsase/Diguanyl_cyclase"/>
</dbReference>
<dbReference type="Pfam" id="PF05380">
    <property type="entry name" value="Peptidase_A17"/>
    <property type="match status" value="1"/>
</dbReference>
<dbReference type="Pfam" id="PF00078">
    <property type="entry name" value="RVT_1"/>
    <property type="match status" value="1"/>
</dbReference>
<feature type="compositionally biased region" description="Low complexity" evidence="4">
    <location>
        <begin position="2286"/>
        <end position="2301"/>
    </location>
</feature>
<dbReference type="GO" id="GO:0042575">
    <property type="term" value="C:DNA polymerase complex"/>
    <property type="evidence" value="ECO:0007669"/>
    <property type="project" value="UniProtKB-ARBA"/>
</dbReference>
<feature type="transmembrane region" description="Helical" evidence="5">
    <location>
        <begin position="1650"/>
        <end position="1667"/>
    </location>
</feature>
<dbReference type="GO" id="GO:0004016">
    <property type="term" value="F:adenylate cyclase activity"/>
    <property type="evidence" value="ECO:0007669"/>
    <property type="project" value="InterPro"/>
</dbReference>
<dbReference type="FunFam" id="3.30.70.1230:FF:000008">
    <property type="entry name" value="Adenylate cyclase type 9"/>
    <property type="match status" value="1"/>
</dbReference>
<dbReference type="Gene3D" id="3.10.10.10">
    <property type="entry name" value="HIV Type 1 Reverse Transcriptase, subunit A, domain 1"/>
    <property type="match status" value="1"/>
</dbReference>
<dbReference type="SUPFAM" id="SSF56672">
    <property type="entry name" value="DNA/RNA polymerases"/>
    <property type="match status" value="1"/>
</dbReference>
<comment type="similarity">
    <text evidence="3">Belongs to the adenylyl cyclase class-4/guanylyl cyclase family.</text>
</comment>
<evidence type="ECO:0000256" key="3">
    <source>
        <dbReference type="RuleBase" id="RU000405"/>
    </source>
</evidence>
<dbReference type="GO" id="GO:0006171">
    <property type="term" value="P:cAMP biosynthetic process"/>
    <property type="evidence" value="ECO:0007669"/>
    <property type="project" value="InterPro"/>
</dbReference>
<gene>
    <name evidence="8" type="ORF">PLXY2_LOCUS3751</name>
</gene>
<dbReference type="InterPro" id="IPR009398">
    <property type="entry name" value="Adcy_conserved_dom"/>
</dbReference>
<dbReference type="GO" id="GO:0003676">
    <property type="term" value="F:nucleic acid binding"/>
    <property type="evidence" value="ECO:0007669"/>
    <property type="project" value="InterPro"/>
</dbReference>
<feature type="compositionally biased region" description="Basic residues" evidence="4">
    <location>
        <begin position="2251"/>
        <end position="2260"/>
    </location>
</feature>
<dbReference type="Pfam" id="PF06327">
    <property type="entry name" value="Adcy_cons_dom"/>
    <property type="match status" value="1"/>
</dbReference>
<evidence type="ECO:0000256" key="2">
    <source>
        <dbReference type="ARBA" id="ARBA00023239"/>
    </source>
</evidence>
<dbReference type="Gene3D" id="3.30.420.10">
    <property type="entry name" value="Ribonuclease H-like superfamily/Ribonuclease H"/>
    <property type="match status" value="1"/>
</dbReference>
<feature type="region of interest" description="Disordered" evidence="4">
    <location>
        <begin position="2365"/>
        <end position="2385"/>
    </location>
</feature>
<accession>A0A8S4DZD5</accession>
<dbReference type="GO" id="GO:0015074">
    <property type="term" value="P:DNA integration"/>
    <property type="evidence" value="ECO:0007669"/>
    <property type="project" value="InterPro"/>
</dbReference>
<evidence type="ECO:0000259" key="6">
    <source>
        <dbReference type="PROSITE" id="PS50125"/>
    </source>
</evidence>
<keyword evidence="5" id="KW-0812">Transmembrane</keyword>
<dbReference type="InterPro" id="IPR012337">
    <property type="entry name" value="RNaseH-like_sf"/>
</dbReference>
<dbReference type="GO" id="GO:0035556">
    <property type="term" value="P:intracellular signal transduction"/>
    <property type="evidence" value="ECO:0007669"/>
    <property type="project" value="InterPro"/>
</dbReference>
<dbReference type="InterPro" id="IPR041588">
    <property type="entry name" value="Integrase_H2C2"/>
</dbReference>
<dbReference type="EMBL" id="CAJHNJ030000010">
    <property type="protein sequence ID" value="CAG9107082.1"/>
    <property type="molecule type" value="Genomic_DNA"/>
</dbReference>
<feature type="domain" description="Guanylate cyclase" evidence="6">
    <location>
        <begin position="1931"/>
        <end position="2067"/>
    </location>
</feature>
<feature type="transmembrane region" description="Helical" evidence="5">
    <location>
        <begin position="1844"/>
        <end position="1863"/>
    </location>
</feature>
<dbReference type="Pfam" id="PF00211">
    <property type="entry name" value="Guanylate_cyc"/>
    <property type="match status" value="2"/>
</dbReference>
<evidence type="ECO:0000256" key="1">
    <source>
        <dbReference type="ARBA" id="ARBA00022741"/>
    </source>
</evidence>
<dbReference type="SUPFAM" id="SSF53098">
    <property type="entry name" value="Ribonuclease H-like"/>
    <property type="match status" value="1"/>
</dbReference>
<dbReference type="InterPro" id="IPR008042">
    <property type="entry name" value="Retrotrans_Pao"/>
</dbReference>
<dbReference type="PANTHER" id="PTHR47331:SF1">
    <property type="entry name" value="GAG-LIKE PROTEIN"/>
    <property type="match status" value="1"/>
</dbReference>
<feature type="compositionally biased region" description="Low complexity" evidence="4">
    <location>
        <begin position="134"/>
        <end position="152"/>
    </location>
</feature>
<dbReference type="Pfam" id="PF18701">
    <property type="entry name" value="DUF5641"/>
    <property type="match status" value="1"/>
</dbReference>
<evidence type="ECO:0000256" key="5">
    <source>
        <dbReference type="SAM" id="Phobius"/>
    </source>
</evidence>
<keyword evidence="5" id="KW-0472">Membrane</keyword>
<keyword evidence="9" id="KW-1185">Reference proteome</keyword>
<comment type="caution">
    <text evidence="8">The sequence shown here is derived from an EMBL/GenBank/DDBJ whole genome shotgun (WGS) entry which is preliminary data.</text>
</comment>
<dbReference type="InterPro" id="IPR018297">
    <property type="entry name" value="A/G_cyclase_CS"/>
</dbReference>
<dbReference type="PROSITE" id="PS00452">
    <property type="entry name" value="GUANYLATE_CYCLASE_1"/>
    <property type="match status" value="1"/>
</dbReference>
<dbReference type="CDD" id="cd07302">
    <property type="entry name" value="CHD"/>
    <property type="match status" value="1"/>
</dbReference>
<dbReference type="GO" id="GO:0000166">
    <property type="term" value="F:nucleotide binding"/>
    <property type="evidence" value="ECO:0007669"/>
    <property type="project" value="UniProtKB-KW"/>
</dbReference>
<organism evidence="8 9">
    <name type="scientific">Plutella xylostella</name>
    <name type="common">Diamondback moth</name>
    <name type="synonym">Plutella maculipennis</name>
    <dbReference type="NCBI Taxonomy" id="51655"/>
    <lineage>
        <taxon>Eukaryota</taxon>
        <taxon>Metazoa</taxon>
        <taxon>Ecdysozoa</taxon>
        <taxon>Arthropoda</taxon>
        <taxon>Hexapoda</taxon>
        <taxon>Insecta</taxon>
        <taxon>Pterygota</taxon>
        <taxon>Neoptera</taxon>
        <taxon>Endopterygota</taxon>
        <taxon>Lepidoptera</taxon>
        <taxon>Glossata</taxon>
        <taxon>Ditrysia</taxon>
        <taxon>Yponomeutoidea</taxon>
        <taxon>Plutellidae</taxon>
        <taxon>Plutella</taxon>
    </lineage>
</organism>
<keyword evidence="2 3" id="KW-0456">Lyase</keyword>
<protein>
    <submittedName>
        <fullName evidence="8">(diamondback moth) hypothetical protein</fullName>
    </submittedName>
</protein>
<dbReference type="InterPro" id="IPR000477">
    <property type="entry name" value="RT_dom"/>
</dbReference>
<feature type="region of interest" description="Disordered" evidence="4">
    <location>
        <begin position="2325"/>
        <end position="2351"/>
    </location>
</feature>
<evidence type="ECO:0000313" key="8">
    <source>
        <dbReference type="EMBL" id="CAG9107082.1"/>
    </source>
</evidence>
<feature type="region of interest" description="Disordered" evidence="4">
    <location>
        <begin position="1520"/>
        <end position="1550"/>
    </location>
</feature>
<dbReference type="Proteomes" id="UP000653454">
    <property type="component" value="Unassembled WGS sequence"/>
</dbReference>
<dbReference type="InterPro" id="IPR001054">
    <property type="entry name" value="A/G_cyclase"/>
</dbReference>
<evidence type="ECO:0000256" key="4">
    <source>
        <dbReference type="SAM" id="MobiDB-lite"/>
    </source>
</evidence>
<dbReference type="InterPro" id="IPR029787">
    <property type="entry name" value="Nucleotide_cyclase"/>
</dbReference>
<sequence>MSKASKPHNEKDSVQHNYELATLQAKRNALFECLQYAFDLSTEINKGNEEREAFLDASINVDTIRSDFQKVTRPKESKVNRLTDFIFLQTALTKLDPDTVRTFENSNNNQSEIPTFDKLVEFLDNQTKILQRAPTTAAAGGGAASASRSAVRPRSKNLPPHYNAYVSTVDSNSAHKCLCTNIVHHHLFKCPEFHKMSPHERFQAAKNLNGCINCLSTKHKIASCQSASGCRVCKQKHHSLLHFNRESNPSPALQNLTTVPPRAAVIDSVGGGGGGGASLTSQPADAKSSVPAQADVALCSTFIAAPRPCVLNAAAAQSSTPQCNTPTTVLLATAMVATYDSKVVDKITDNLPTAYVDSTALPYLNKIALADDHFATPNKIDVLIGASLFPHLILTDDVVSSGPSGPPAIHTVLGYVLMGVVPALAARPACVTSCCAIVPQQPMDHLITRFWELEEVPGSPVQHPTDVECEHFYRSTTERDPVTGRYTVALPFDKDVFLLGDSYNIARKRFLCLEKKLEASPELRAAYDDVIKDYISKGYVEPLTVPPQASSDDLSPGYIIPHHGVLREDKSTTKLRPVLDASCKTSSGVSLNEVLHSGPNLEGDLFKIILNFRLHAVAMTADCKQMFLQIMLRESDRRYQRILYRFNPNDPLVLYQFNRVCFGLKSSPFHALRTVQQLVDDDGAEYPRAAEIVPSCLYMDDIAFSVDTEQEAADAAKQLIQMFKGAQWDLVKWNSNSQYALNELPASHKIPTEVEFDKATEHKILGLGWSTDNDDFYFKIDPPDLDSVCTKRTIMSTIARLWDRMGFVAPTILVAKLLIKKLWQLKVDWDEVPPDQVVRLWRQFCRELPALNEIKIPRCLSVATGCEVTLVGFADASEQAQGGVVYVHVASPSGNVVRLLCAKSKIAPTPPHTIARMELCAVLLLSKLLRSVLETYNSRIPIKVRAYTDSKVALYWIKNPPHRWQTFVANRVIKINENVSTENFHHVAGTDNPADCLSRGVDPSKLKTHPLWFNGPSWLASNASQWPSFDEVNDSTLDDVPEQRNLVHAVLTPADECSIYPAASRSSSWTKLLRIIVYICRVLKLLPRREPTCITATDLEYAETKLLQILQNKHFKDELLNIKNVLPVSPVLNKLRPFLHNDLIRVGGRLSNSDLDFDNQHPVLLPRDDHAVNLIIQYYHKKYLHAGPELLLSLLRQKYWILSARRVVRRIVHQCNVCFRARPRPTYPLMADLPDCRTKQVTKPFTHTGCDYAGPIAYTPVRRRGAKAMKAYICVFTCLTTRALHIEVATDLSTASFLAALKRFLSRRGPVKVMHSDRGTNFVGANSYLRDLYKFLNSDEFSCSLKQELTENRIEWKFNCPASPHFGGCWESMVKVVKNHLFKVIGQQLLSYEELVTVLAQIESVLNSRPLTVLSADPAEPAALTPSHFLHTAPLLSLPAAEVHDDNLSLLHRHSLLDKLVQSFWRRWRVEYLHGLQTRQKWNVPSSAIIPGTVVVIIDDNAPPLSWPLAIVDKVHPSRDGVTRVVTPPTQPTVDTTPRRISNSIDDETTTDWTPELPFQNYYTSHVMANGFLNRGRGFRTKAEDIEQGPDNDEVPALVEEEDIINHSIEVSSNREMRCREMAPWSLRFRQPSLELSFTCLEERTFKSNLMCCLILWLFIVAVHYVIHYNCKFLVLILLLMTVPLALSFTIIMLEEFNVKLPKLKMVSSWISGSRMRRSVHICTFITVMSISSTIKLYVCPDSFPETEATSNNTTNNNTTSNATFRKSIIHLFNTEEAINGECYRPEYVVFTWIICLVALTSILKLYYLIKTLLAFVNVAIYAGLLLTYYDVYYFDWQGANAELPFYVQMLILMIVFLVMVVYHARLIEVTSRLDFLWKLQAETDLQEMKETQRTNRCLLKHILPDHVVNHFLSKDRCPDELYSQWRDEVGVMFAGIPNFHEFYSEQKAVDCMRLLNEIIFDFDKLLSQPRFKSIEKIKTIAATYMAASGLNPDDKSDAEDCSHLCALVDYAFALRDALDDINKHSFNKFRLRVGISCGPLVGGVIGARKPVYDIWGNTVNEASRMESTGAMDRVQVTKYTKQCDIWGNTVNEASRMESTGAMDRVQVTKYTKQCDIWGNTVNEASRMESTGAMDRVQVTKYTKQLLERRGYSLQPRGMVQVKGKGRMETWWVSGRAAVAAEPPAPPLPPRSLAALVYTMLQARKRIYTHPAHSTTSTELDRGGSVRGRLPTRSDTAPASARRRPASDKLRRARTRHPHHSISYNEAEPGIRPHASSLVVRRADPAVPAPGSVSAPHTPTTPHLPPPHTHKLGLGARLKAASFSYKTRPQDKSPKFKEDKDNTITNGAPRSFRFRSVTTASFFRSRNKEKRKEDEKDETSITTKM</sequence>
<feature type="transmembrane region" description="Helical" evidence="5">
    <location>
        <begin position="1813"/>
        <end position="1832"/>
    </location>
</feature>
<feature type="transmembrane region" description="Helical" evidence="5">
    <location>
        <begin position="1788"/>
        <end position="1808"/>
    </location>
</feature>
<dbReference type="InterPro" id="IPR036397">
    <property type="entry name" value="RNaseH_sf"/>
</dbReference>
<keyword evidence="1" id="KW-0547">Nucleotide-binding</keyword>
<dbReference type="SMART" id="SM00044">
    <property type="entry name" value="CYCc"/>
    <property type="match status" value="1"/>
</dbReference>
<feature type="transmembrane region" description="Helical" evidence="5">
    <location>
        <begin position="1673"/>
        <end position="1699"/>
    </location>
</feature>
<dbReference type="Gene3D" id="3.30.70.270">
    <property type="match status" value="1"/>
</dbReference>
<dbReference type="InterPro" id="IPR001584">
    <property type="entry name" value="Integrase_cat-core"/>
</dbReference>
<dbReference type="Pfam" id="PF17921">
    <property type="entry name" value="Integrase_H2C2"/>
    <property type="match status" value="1"/>
</dbReference>
<dbReference type="SUPFAM" id="SSF55073">
    <property type="entry name" value="Nucleotide cyclase"/>
    <property type="match status" value="3"/>
</dbReference>
<dbReference type="GO" id="GO:0005886">
    <property type="term" value="C:plasma membrane"/>
    <property type="evidence" value="ECO:0007669"/>
    <property type="project" value="InterPro"/>
</dbReference>
<dbReference type="GO" id="GO:0071897">
    <property type="term" value="P:DNA biosynthetic process"/>
    <property type="evidence" value="ECO:0007669"/>
    <property type="project" value="UniProtKB-ARBA"/>
</dbReference>
<feature type="domain" description="Integrase catalytic" evidence="7">
    <location>
        <begin position="1240"/>
        <end position="1434"/>
    </location>
</feature>
<dbReference type="PROSITE" id="PS50125">
    <property type="entry name" value="GUANYLATE_CYCLASE_2"/>
    <property type="match status" value="1"/>
</dbReference>
<feature type="compositionally biased region" description="Basic and acidic residues" evidence="4">
    <location>
        <begin position="2328"/>
        <end position="2342"/>
    </location>
</feature>
<proteinExistence type="inferred from homology"/>
<dbReference type="PANTHER" id="PTHR47331">
    <property type="entry name" value="PHD-TYPE DOMAIN-CONTAINING PROTEIN"/>
    <property type="match status" value="1"/>
</dbReference>
<evidence type="ECO:0000313" key="9">
    <source>
        <dbReference type="Proteomes" id="UP000653454"/>
    </source>
</evidence>
<reference evidence="8" key="1">
    <citation type="submission" date="2020-11" db="EMBL/GenBank/DDBJ databases">
        <authorList>
            <person name="Whiteford S."/>
        </authorList>
    </citation>
    <scope>NUCLEOTIDE SEQUENCE</scope>
</reference>